<evidence type="ECO:0000313" key="1">
    <source>
        <dbReference type="EMBL" id="QIM64405.1"/>
    </source>
</evidence>
<dbReference type="RefSeq" id="WP_123957379.1">
    <property type="nucleotide sequence ID" value="NZ_CP015029.1"/>
</dbReference>
<evidence type="ECO:0000313" key="4">
    <source>
        <dbReference type="Proteomes" id="UP000502287"/>
    </source>
</evidence>
<evidence type="ECO:0000313" key="2">
    <source>
        <dbReference type="EMBL" id="RPE91979.1"/>
    </source>
</evidence>
<dbReference type="EMBL" id="RKQT01000004">
    <property type="protein sequence ID" value="RPE91979.1"/>
    <property type="molecule type" value="Genomic_DNA"/>
</dbReference>
<gene>
    <name evidence="1" type="ORF">A4G17_02560</name>
    <name evidence="2" type="ORF">EDC49_1777</name>
</gene>
<dbReference type="Proteomes" id="UP000276901">
    <property type="component" value="Unassembled WGS sequence"/>
</dbReference>
<keyword evidence="3" id="KW-1185">Reference proteome</keyword>
<evidence type="ECO:0000313" key="3">
    <source>
        <dbReference type="Proteomes" id="UP000276901"/>
    </source>
</evidence>
<reference evidence="1 4" key="1">
    <citation type="submission" date="2016-03" db="EMBL/GenBank/DDBJ databases">
        <authorList>
            <person name="Hansen M.J."/>
            <person name="Bojesen A.M."/>
            <person name="Planet P."/>
        </authorList>
    </citation>
    <scope>NUCLEOTIDE SEQUENCE [LARGE SCALE GENOMIC DNA]</scope>
    <source>
        <strain evidence="1 4">HPA 21</strain>
    </source>
</reference>
<protein>
    <submittedName>
        <fullName evidence="1">Uncharacterized protein</fullName>
    </submittedName>
</protein>
<dbReference type="KEGG" id="fcl:A4G17_02560"/>
<sequence>MILVAIKDTSVIRKGDKYFCFGIDVYLDRNKVYVFIRANDDGTPVLCELSDFSILSEGELKHWKEKRFLNGLRIRILPKEFYEFDWDLYHDGDEYMQDEFERIYSIFKNGQII</sequence>
<dbReference type="EMBL" id="CP015029">
    <property type="protein sequence ID" value="QIM64405.1"/>
    <property type="molecule type" value="Genomic_DNA"/>
</dbReference>
<proteinExistence type="predicted"/>
<dbReference type="AlphaFoldDB" id="A0AAE6X3Z4"/>
<accession>A0AAE6X3Z4</accession>
<reference evidence="2 3" key="2">
    <citation type="submission" date="2018-11" db="EMBL/GenBank/DDBJ databases">
        <title>Genomic Encyclopedia of Type Strains, Phase IV (KMG-IV): sequencing the most valuable type-strain genomes for metagenomic binning, comparative biology and taxonomic classification.</title>
        <authorList>
            <person name="Goeker M."/>
        </authorList>
    </citation>
    <scope>NUCLEOTIDE SEQUENCE [LARGE SCALE GENOMIC DNA]</scope>
    <source>
        <strain evidence="2 3">DSM 25797</strain>
    </source>
</reference>
<dbReference type="Proteomes" id="UP000502287">
    <property type="component" value="Chromosome"/>
</dbReference>
<organism evidence="1 4">
    <name type="scientific">Frederiksenia canicola</name>
    <dbReference type="NCBI Taxonomy" id="123824"/>
    <lineage>
        <taxon>Bacteria</taxon>
        <taxon>Pseudomonadati</taxon>
        <taxon>Pseudomonadota</taxon>
        <taxon>Gammaproteobacteria</taxon>
        <taxon>Pasteurellales</taxon>
        <taxon>Pasteurellaceae</taxon>
        <taxon>Frederiksenia</taxon>
    </lineage>
</organism>
<name>A0AAE6X3Z4_9PAST</name>